<protein>
    <submittedName>
        <fullName evidence="1">Uncharacterized protein</fullName>
    </submittedName>
</protein>
<proteinExistence type="predicted"/>
<organism evidence="1 2">
    <name type="scientific">Nonomuraea spiralis</name>
    <dbReference type="NCBI Taxonomy" id="46182"/>
    <lineage>
        <taxon>Bacteria</taxon>
        <taxon>Bacillati</taxon>
        <taxon>Actinomycetota</taxon>
        <taxon>Actinomycetes</taxon>
        <taxon>Streptosporangiales</taxon>
        <taxon>Streptosporangiaceae</taxon>
        <taxon>Nonomuraea</taxon>
    </lineage>
</organism>
<dbReference type="EMBL" id="JBHMEI010000028">
    <property type="protein sequence ID" value="MFB9205369.1"/>
    <property type="molecule type" value="Genomic_DNA"/>
</dbReference>
<dbReference type="RefSeq" id="WP_189653956.1">
    <property type="nucleotide sequence ID" value="NZ_BMRC01000052.1"/>
</dbReference>
<sequence length="51" mass="5677">MRALLTNLRRPADASEFTFNEATSEVCDRVCRADAAIERARTSALSSLSFR</sequence>
<keyword evidence="2" id="KW-1185">Reference proteome</keyword>
<comment type="caution">
    <text evidence="1">The sequence shown here is derived from an EMBL/GenBank/DDBJ whole genome shotgun (WGS) entry which is preliminary data.</text>
</comment>
<name>A0ABV5ILF4_9ACTN</name>
<evidence type="ECO:0000313" key="2">
    <source>
        <dbReference type="Proteomes" id="UP001589647"/>
    </source>
</evidence>
<gene>
    <name evidence="1" type="ORF">ACFFV7_29525</name>
</gene>
<reference evidence="1 2" key="1">
    <citation type="submission" date="2024-09" db="EMBL/GenBank/DDBJ databases">
        <authorList>
            <person name="Sun Q."/>
            <person name="Mori K."/>
        </authorList>
    </citation>
    <scope>NUCLEOTIDE SEQUENCE [LARGE SCALE GENOMIC DNA]</scope>
    <source>
        <strain evidence="1 2">CCM 3426</strain>
    </source>
</reference>
<evidence type="ECO:0000313" key="1">
    <source>
        <dbReference type="EMBL" id="MFB9205369.1"/>
    </source>
</evidence>
<dbReference type="Proteomes" id="UP001589647">
    <property type="component" value="Unassembled WGS sequence"/>
</dbReference>
<accession>A0ABV5ILF4</accession>